<gene>
    <name evidence="2" type="ORF">OI18_14730</name>
</gene>
<dbReference type="SUPFAM" id="SSF52266">
    <property type="entry name" value="SGNH hydrolase"/>
    <property type="match status" value="1"/>
</dbReference>
<dbReference type="Gene3D" id="3.40.50.1110">
    <property type="entry name" value="SGNH hydrolase"/>
    <property type="match status" value="1"/>
</dbReference>
<feature type="domain" description="SGNH hydrolase-type esterase" evidence="1">
    <location>
        <begin position="6"/>
        <end position="184"/>
    </location>
</feature>
<evidence type="ECO:0000313" key="3">
    <source>
        <dbReference type="Proteomes" id="UP000031408"/>
    </source>
</evidence>
<evidence type="ECO:0000313" key="2">
    <source>
        <dbReference type="EMBL" id="KIC93943.1"/>
    </source>
</evidence>
<dbReference type="STRING" id="1349421.OI18_14730"/>
<proteinExistence type="predicted"/>
<sequence length="194" mass="21229">MNSYLALGDSYTIGEQVPIYESFPYQLVQRLRNAGYPFSAPEIIAKTGWTTGELIRGIGQTQLLPEYDLVTLLAGVNNQYRGYTTEAYEIEFRALMATAINCAGNRPERVVVVSIPDWGVTPFAAGKNRKLIALEIDTFNGINRNIAAMANARYVDITAGTREAAENPLLLAADGLHPSGADYARWADRIAAVL</sequence>
<protein>
    <submittedName>
        <fullName evidence="2">Lysophospholipase</fullName>
    </submittedName>
</protein>
<dbReference type="EMBL" id="JSVC01000016">
    <property type="protein sequence ID" value="KIC93943.1"/>
    <property type="molecule type" value="Genomic_DNA"/>
</dbReference>
<name>A0A0C1LEZ8_9BACT</name>
<dbReference type="Proteomes" id="UP000031408">
    <property type="component" value="Unassembled WGS sequence"/>
</dbReference>
<dbReference type="GO" id="GO:0016788">
    <property type="term" value="F:hydrolase activity, acting on ester bonds"/>
    <property type="evidence" value="ECO:0007669"/>
    <property type="project" value="UniProtKB-ARBA"/>
</dbReference>
<comment type="caution">
    <text evidence="2">The sequence shown here is derived from an EMBL/GenBank/DDBJ whole genome shotgun (WGS) entry which is preliminary data.</text>
</comment>
<dbReference type="InterPro" id="IPR013830">
    <property type="entry name" value="SGNH_hydro"/>
</dbReference>
<dbReference type="OrthoDB" id="158267at2"/>
<evidence type="ECO:0000259" key="1">
    <source>
        <dbReference type="Pfam" id="PF13472"/>
    </source>
</evidence>
<reference evidence="2 3" key="1">
    <citation type="submission" date="2014-11" db="EMBL/GenBank/DDBJ databases">
        <title>Genome sequence of Flavihumibacter solisilvae 3-3.</title>
        <authorList>
            <person name="Zhou G."/>
            <person name="Li M."/>
            <person name="Wang G."/>
        </authorList>
    </citation>
    <scope>NUCLEOTIDE SEQUENCE [LARGE SCALE GENOMIC DNA]</scope>
    <source>
        <strain evidence="2 3">3-3</strain>
    </source>
</reference>
<organism evidence="2 3">
    <name type="scientific">Flavihumibacter solisilvae</name>
    <dbReference type="NCBI Taxonomy" id="1349421"/>
    <lineage>
        <taxon>Bacteria</taxon>
        <taxon>Pseudomonadati</taxon>
        <taxon>Bacteroidota</taxon>
        <taxon>Chitinophagia</taxon>
        <taxon>Chitinophagales</taxon>
        <taxon>Chitinophagaceae</taxon>
        <taxon>Flavihumibacter</taxon>
    </lineage>
</organism>
<accession>A0A0C1LEZ8</accession>
<dbReference type="AlphaFoldDB" id="A0A0C1LEZ8"/>
<dbReference type="CDD" id="cd01832">
    <property type="entry name" value="SGNH_hydrolase_like_1"/>
    <property type="match status" value="1"/>
</dbReference>
<dbReference type="Pfam" id="PF13472">
    <property type="entry name" value="Lipase_GDSL_2"/>
    <property type="match status" value="1"/>
</dbReference>
<dbReference type="InterPro" id="IPR036514">
    <property type="entry name" value="SGNH_hydro_sf"/>
</dbReference>
<keyword evidence="3" id="KW-1185">Reference proteome</keyword>